<feature type="region of interest" description="Disordered" evidence="1">
    <location>
        <begin position="1"/>
        <end position="36"/>
    </location>
</feature>
<organism evidence="2 3">
    <name type="scientific">Thermomonospora echinospora</name>
    <dbReference type="NCBI Taxonomy" id="1992"/>
    <lineage>
        <taxon>Bacteria</taxon>
        <taxon>Bacillati</taxon>
        <taxon>Actinomycetota</taxon>
        <taxon>Actinomycetes</taxon>
        <taxon>Streptosporangiales</taxon>
        <taxon>Thermomonosporaceae</taxon>
        <taxon>Thermomonospora</taxon>
    </lineage>
</organism>
<dbReference type="Proteomes" id="UP000236723">
    <property type="component" value="Unassembled WGS sequence"/>
</dbReference>
<feature type="compositionally biased region" description="Basic and acidic residues" evidence="1">
    <location>
        <begin position="1"/>
        <end position="19"/>
    </location>
</feature>
<reference evidence="3" key="1">
    <citation type="submission" date="2016-10" db="EMBL/GenBank/DDBJ databases">
        <authorList>
            <person name="Varghese N."/>
            <person name="Submissions S."/>
        </authorList>
    </citation>
    <scope>NUCLEOTIDE SEQUENCE [LARGE SCALE GENOMIC DNA]</scope>
    <source>
        <strain evidence="3">DSM 43163</strain>
    </source>
</reference>
<keyword evidence="3" id="KW-1185">Reference proteome</keyword>
<gene>
    <name evidence="2" type="ORF">SAMN04489712_10684</name>
</gene>
<sequence length="274" mass="28974">MTIEVHQDSRSTPDPRAADAWEPAPGPASADPSVCGGEAPLDVLSQHLARQAAELGGALGVLPELVADDPAQWSRAAELAHEPYEGLLALVNETADRWNAPPHVAAALLWKTYGYWHTLPMALGWALNRRVPLMGFADTLVRPSAEGLTIAAAKVTVAVLPDDPLAGAPGTVVVCDLAAAIRDALIDGQRPVIRALGALARIGERTLWGSTAEALARPILSLRSYDEAAALLDRIGPPVAGLLTPDGDGYRRRTCCLWVALPDTDPCVTCCVRR</sequence>
<dbReference type="AlphaFoldDB" id="A0A1H6AXI8"/>
<evidence type="ECO:0000313" key="3">
    <source>
        <dbReference type="Proteomes" id="UP000236723"/>
    </source>
</evidence>
<evidence type="ECO:0000313" key="2">
    <source>
        <dbReference type="EMBL" id="SEG53291.1"/>
    </source>
</evidence>
<evidence type="ECO:0000256" key="1">
    <source>
        <dbReference type="SAM" id="MobiDB-lite"/>
    </source>
</evidence>
<dbReference type="EMBL" id="FNVO01000006">
    <property type="protein sequence ID" value="SEG53291.1"/>
    <property type="molecule type" value="Genomic_DNA"/>
</dbReference>
<accession>A0A1H6AXI8</accession>
<name>A0A1H6AXI8_9ACTN</name>
<protein>
    <recommendedName>
        <fullName evidence="4">FhuF 2Fe-2S C-terminal domain-containing protein</fullName>
    </recommendedName>
</protein>
<proteinExistence type="predicted"/>
<evidence type="ECO:0008006" key="4">
    <source>
        <dbReference type="Google" id="ProtNLM"/>
    </source>
</evidence>